<sequence>MMEETAGITARATISESNRSQIMHHLYQHGVSSRATIAKSLNLTPAAITKITARLIEAGIIEETGGIEGRKNRRSIGLKLDTAKYHVIGVKFARSIVQIGVFDLAGAPINVENLPEVTNDAVDETVARVHAALNDLIASDPAIIAVGMAVPGPYLRHIGRIAVVSSMGEWRKVNFLREFRPSVPVPLFVEQDARAGALAQYLFSPDVSTEDLAYYLLGEGVGLGVIDHGRLVNGSLGAATEIGHISIDIDGRPCECGNVGCLERYCSTPAIHEMIDEAGIVDDSRQLTHNQACRRLFAMASEGDKDAVSIVRRIGRYVGFGAVTIFNAYNPERIVIGDIVAEAGPLLLREVQSVVDRHAIPELNDTTTITLSKLPADAALNGAAAVAITQFLEHPSLFFDLT</sequence>
<dbReference type="InterPro" id="IPR000600">
    <property type="entry name" value="ROK"/>
</dbReference>
<keyword evidence="4" id="KW-1185">Reference proteome</keyword>
<evidence type="ECO:0000259" key="2">
    <source>
        <dbReference type="Pfam" id="PF01047"/>
    </source>
</evidence>
<evidence type="ECO:0000256" key="1">
    <source>
        <dbReference type="ARBA" id="ARBA00006479"/>
    </source>
</evidence>
<dbReference type="Proteomes" id="UP000326336">
    <property type="component" value="Unassembled WGS sequence"/>
</dbReference>
<dbReference type="InterPro" id="IPR036388">
    <property type="entry name" value="WH-like_DNA-bd_sf"/>
</dbReference>
<dbReference type="RefSeq" id="WP_151917135.1">
    <property type="nucleotide sequence ID" value="NZ_RQSP01000025.1"/>
</dbReference>
<dbReference type="AlphaFoldDB" id="A0A5N5RGP1"/>
<comment type="similarity">
    <text evidence="1">Belongs to the ROK (NagC/XylR) family.</text>
</comment>
<dbReference type="InterPro" id="IPR049874">
    <property type="entry name" value="ROK_cs"/>
</dbReference>
<name>A0A5N5RGP1_9BIFI</name>
<gene>
    <name evidence="3" type="ORF">EHS19_07450</name>
</gene>
<evidence type="ECO:0000313" key="4">
    <source>
        <dbReference type="Proteomes" id="UP000326336"/>
    </source>
</evidence>
<dbReference type="GO" id="GO:0003700">
    <property type="term" value="F:DNA-binding transcription factor activity"/>
    <property type="evidence" value="ECO:0007669"/>
    <property type="project" value="InterPro"/>
</dbReference>
<accession>A0A5N5RGP1</accession>
<dbReference type="PANTHER" id="PTHR18964:SF149">
    <property type="entry name" value="BIFUNCTIONAL UDP-N-ACETYLGLUCOSAMINE 2-EPIMERASE_N-ACETYLMANNOSAMINE KINASE"/>
    <property type="match status" value="1"/>
</dbReference>
<dbReference type="SUPFAM" id="SSF46785">
    <property type="entry name" value="Winged helix' DNA-binding domain"/>
    <property type="match status" value="1"/>
</dbReference>
<dbReference type="OrthoDB" id="5174513at2"/>
<dbReference type="InterPro" id="IPR036390">
    <property type="entry name" value="WH_DNA-bd_sf"/>
</dbReference>
<organism evidence="3 4">
    <name type="scientific">Bifidobacterium jacchi</name>
    <dbReference type="NCBI Taxonomy" id="2490545"/>
    <lineage>
        <taxon>Bacteria</taxon>
        <taxon>Bacillati</taxon>
        <taxon>Actinomycetota</taxon>
        <taxon>Actinomycetes</taxon>
        <taxon>Bifidobacteriales</taxon>
        <taxon>Bifidobacteriaceae</taxon>
        <taxon>Bifidobacterium</taxon>
    </lineage>
</organism>
<protein>
    <submittedName>
        <fullName evidence="3">ROK family transcriptional regulator</fullName>
    </submittedName>
</protein>
<feature type="domain" description="HTH marR-type" evidence="2">
    <location>
        <begin position="22"/>
        <end position="62"/>
    </location>
</feature>
<dbReference type="Pfam" id="PF00480">
    <property type="entry name" value="ROK"/>
    <property type="match status" value="1"/>
</dbReference>
<comment type="caution">
    <text evidence="3">The sequence shown here is derived from an EMBL/GenBank/DDBJ whole genome shotgun (WGS) entry which is preliminary data.</text>
</comment>
<dbReference type="SUPFAM" id="SSF53067">
    <property type="entry name" value="Actin-like ATPase domain"/>
    <property type="match status" value="1"/>
</dbReference>
<dbReference type="EMBL" id="RQSP01000025">
    <property type="protein sequence ID" value="KAB5606437.1"/>
    <property type="molecule type" value="Genomic_DNA"/>
</dbReference>
<dbReference type="PANTHER" id="PTHR18964">
    <property type="entry name" value="ROK (REPRESSOR, ORF, KINASE) FAMILY"/>
    <property type="match status" value="1"/>
</dbReference>
<dbReference type="CDD" id="cd00090">
    <property type="entry name" value="HTH_ARSR"/>
    <property type="match status" value="1"/>
</dbReference>
<proteinExistence type="inferred from homology"/>
<dbReference type="InterPro" id="IPR011991">
    <property type="entry name" value="ArsR-like_HTH"/>
</dbReference>
<dbReference type="Gene3D" id="1.10.10.10">
    <property type="entry name" value="Winged helix-like DNA-binding domain superfamily/Winged helix DNA-binding domain"/>
    <property type="match status" value="1"/>
</dbReference>
<reference evidence="3 4" key="1">
    <citation type="journal article" date="2019" name="Int. J. Syst. Evol. Microbiol.">
        <title>Bifidobacterium jacchi sp. nov., isolated from the faeces of a baby common marmoset (Callithrix jacchus).</title>
        <authorList>
            <person name="Modesto M."/>
            <person name="Watanabe K."/>
            <person name="Arita M."/>
            <person name="Satti M."/>
            <person name="Oki K."/>
            <person name="Sciavilla P."/>
            <person name="Patavino C."/>
            <person name="Camma C."/>
            <person name="Michelini S."/>
            <person name="Sgorbati B."/>
            <person name="Mattarelli P."/>
        </authorList>
    </citation>
    <scope>NUCLEOTIDE SEQUENCE [LARGE SCALE GENOMIC DNA]</scope>
    <source>
        <strain evidence="3 4">MRM 9.3</strain>
    </source>
</reference>
<evidence type="ECO:0000313" key="3">
    <source>
        <dbReference type="EMBL" id="KAB5606437.1"/>
    </source>
</evidence>
<dbReference type="PROSITE" id="PS01125">
    <property type="entry name" value="ROK"/>
    <property type="match status" value="1"/>
</dbReference>
<dbReference type="Gene3D" id="3.30.420.40">
    <property type="match status" value="2"/>
</dbReference>
<dbReference type="Pfam" id="PF01047">
    <property type="entry name" value="MarR"/>
    <property type="match status" value="1"/>
</dbReference>
<dbReference type="InterPro" id="IPR000835">
    <property type="entry name" value="HTH_MarR-typ"/>
</dbReference>
<dbReference type="InterPro" id="IPR043129">
    <property type="entry name" value="ATPase_NBD"/>
</dbReference>